<dbReference type="PANTHER" id="PTHR31363">
    <property type="entry name" value="TRAF3-INTERACTING PROTEIN 1"/>
    <property type="match status" value="1"/>
</dbReference>
<reference evidence="16" key="1">
    <citation type="submission" date="2025-08" db="UniProtKB">
        <authorList>
            <consortium name="Ensembl"/>
        </authorList>
    </citation>
    <scope>IDENTIFICATION</scope>
</reference>
<name>A0A8D1B113_PIG</name>
<evidence type="ECO:0000256" key="10">
    <source>
        <dbReference type="ARBA" id="ARBA00079491"/>
    </source>
</evidence>
<evidence type="ECO:0000256" key="9">
    <source>
        <dbReference type="ARBA" id="ARBA00070492"/>
    </source>
</evidence>
<evidence type="ECO:0000313" key="17">
    <source>
        <dbReference type="Proteomes" id="UP000694720"/>
    </source>
</evidence>
<dbReference type="Gene3D" id="1.10.418.50">
    <property type="entry name" value="Microtubule-binding protein MIP-T3"/>
    <property type="match status" value="1"/>
</dbReference>
<dbReference type="Ensembl" id="ENSSSCT00035090347.1">
    <property type="protein sequence ID" value="ENSSSCP00035037851.1"/>
    <property type="gene ID" value="ENSSSCG00035067003.1"/>
</dbReference>
<evidence type="ECO:0000256" key="1">
    <source>
        <dbReference type="ARBA" id="ARBA00004120"/>
    </source>
</evidence>
<dbReference type="GO" id="GO:0030030">
    <property type="term" value="P:cell projection organization"/>
    <property type="evidence" value="ECO:0007669"/>
    <property type="project" value="UniProtKB-KW"/>
</dbReference>
<dbReference type="GO" id="GO:0032480">
    <property type="term" value="P:negative regulation of type I interferon production"/>
    <property type="evidence" value="ECO:0007669"/>
    <property type="project" value="UniProtKB-ARBA"/>
</dbReference>
<dbReference type="GO" id="GO:0008017">
    <property type="term" value="F:microtubule binding"/>
    <property type="evidence" value="ECO:0007669"/>
    <property type="project" value="InterPro"/>
</dbReference>
<evidence type="ECO:0000259" key="15">
    <source>
        <dbReference type="Pfam" id="PF17749"/>
    </source>
</evidence>
<feature type="compositionally biased region" description="Polar residues" evidence="13">
    <location>
        <begin position="316"/>
        <end position="328"/>
    </location>
</feature>
<dbReference type="Pfam" id="PF17749">
    <property type="entry name" value="MIP-T3_C"/>
    <property type="match status" value="1"/>
</dbReference>
<evidence type="ECO:0000313" key="16">
    <source>
        <dbReference type="Ensembl" id="ENSSSCP00035037851.1"/>
    </source>
</evidence>
<feature type="region of interest" description="Disordered" evidence="13">
    <location>
        <begin position="131"/>
        <end position="429"/>
    </location>
</feature>
<dbReference type="GO" id="GO:0048731">
    <property type="term" value="P:system development"/>
    <property type="evidence" value="ECO:0007669"/>
    <property type="project" value="UniProtKB-ARBA"/>
</dbReference>
<accession>A0A8D1B113</accession>
<dbReference type="Pfam" id="PF10243">
    <property type="entry name" value="MIP-T3"/>
    <property type="match status" value="1"/>
</dbReference>
<evidence type="ECO:0000256" key="7">
    <source>
        <dbReference type="ARBA" id="ARBA00023273"/>
    </source>
</evidence>
<dbReference type="InterPro" id="IPR042576">
    <property type="entry name" value="TRAF3IP1_N_sf"/>
</dbReference>
<proteinExistence type="inferred from homology"/>
<protein>
    <recommendedName>
        <fullName evidence="9">TRAF3-interacting protein 1</fullName>
    </recommendedName>
    <alternativeName>
        <fullName evidence="11">Intraflagellar transport protein 54 homolog</fullName>
    </alternativeName>
    <alternativeName>
        <fullName evidence="10">Microtubule-interacting protein associated with TRAF3</fullName>
    </alternativeName>
</protein>
<evidence type="ECO:0000256" key="12">
    <source>
        <dbReference type="SAM" id="Coils"/>
    </source>
</evidence>
<dbReference type="GO" id="GO:0050687">
    <property type="term" value="P:negative regulation of defense response to virus"/>
    <property type="evidence" value="ECO:0007669"/>
    <property type="project" value="UniProtKB-ARBA"/>
</dbReference>
<dbReference type="InterPro" id="IPR041476">
    <property type="entry name" value="TRAF3IP1_C"/>
</dbReference>
<evidence type="ECO:0000256" key="3">
    <source>
        <dbReference type="ARBA" id="ARBA00022490"/>
    </source>
</evidence>
<dbReference type="InterPro" id="IPR040468">
    <property type="entry name" value="TRAF3IP1_N"/>
</dbReference>
<dbReference type="PANTHER" id="PTHR31363:SF0">
    <property type="entry name" value="TRAF3-INTERACTING PROTEIN 1"/>
    <property type="match status" value="1"/>
</dbReference>
<feature type="coiled-coil region" evidence="12">
    <location>
        <begin position="584"/>
        <end position="611"/>
    </location>
</feature>
<comment type="similarity">
    <text evidence="8">Belongs to the TRAF3IP1 family.</text>
</comment>
<dbReference type="GO" id="GO:0070507">
    <property type="term" value="P:regulation of microtubule cytoskeleton organization"/>
    <property type="evidence" value="ECO:0007669"/>
    <property type="project" value="UniProtKB-ARBA"/>
</dbReference>
<dbReference type="FunFam" id="1.10.418.50:FF:000001">
    <property type="entry name" value="TRAF3-interacting protein 1 isoform X1"/>
    <property type="match status" value="1"/>
</dbReference>
<dbReference type="AlphaFoldDB" id="A0A8D1B113"/>
<evidence type="ECO:0000256" key="6">
    <source>
        <dbReference type="ARBA" id="ARBA00023212"/>
    </source>
</evidence>
<dbReference type="GO" id="GO:0005930">
    <property type="term" value="C:axoneme"/>
    <property type="evidence" value="ECO:0007669"/>
    <property type="project" value="UniProtKB-SubCell"/>
</dbReference>
<dbReference type="Proteomes" id="UP000694720">
    <property type="component" value="Unplaced"/>
</dbReference>
<evidence type="ECO:0000256" key="4">
    <source>
        <dbReference type="ARBA" id="ARBA00022794"/>
    </source>
</evidence>
<comment type="subcellular location">
    <subcellularLocation>
        <location evidence="2">Cytoplasm</location>
        <location evidence="2">Cytoskeleton</location>
        <location evidence="2">Cilium axoneme</location>
    </subcellularLocation>
    <subcellularLocation>
        <location evidence="1">Cytoplasm</location>
        <location evidence="1">Cytoskeleton</location>
        <location evidence="1">Cilium basal body</location>
    </subcellularLocation>
</comment>
<dbReference type="GO" id="GO:0030992">
    <property type="term" value="C:intraciliary transport particle B"/>
    <property type="evidence" value="ECO:0007669"/>
    <property type="project" value="UniProtKB-ARBA"/>
</dbReference>
<gene>
    <name evidence="16" type="primary">TRAF3IP1</name>
</gene>
<evidence type="ECO:0000256" key="11">
    <source>
        <dbReference type="ARBA" id="ARBA00082455"/>
    </source>
</evidence>
<keyword evidence="3" id="KW-0963">Cytoplasm</keyword>
<evidence type="ECO:0000256" key="2">
    <source>
        <dbReference type="ARBA" id="ARBA00004430"/>
    </source>
</evidence>
<evidence type="ECO:0000256" key="5">
    <source>
        <dbReference type="ARBA" id="ARBA00023054"/>
    </source>
</evidence>
<feature type="compositionally biased region" description="Basic and acidic residues" evidence="13">
    <location>
        <begin position="297"/>
        <end position="313"/>
    </location>
</feature>
<feature type="compositionally biased region" description="Basic and acidic residues" evidence="13">
    <location>
        <begin position="349"/>
        <end position="363"/>
    </location>
</feature>
<keyword evidence="5 12" id="KW-0175">Coiled coil</keyword>
<feature type="domain" description="TRAF3-interacting protein 1 N-terminal" evidence="14">
    <location>
        <begin position="5"/>
        <end position="116"/>
    </location>
</feature>
<sequence length="632" mass="70732">MNAAVVKRTQEALGKVIRRPPLTEKLLNKPPFRYLHDIITEVIRMTGFMKGLYTDAEMKSDNVKDKDAKISFLQKAIDVVVLVSGEPLSAKPARIVAGHEPEKTNELLQRLGKCCLSKLSSEDAVKRVLAGEKGDVKGRPSLAANPRGADHKSMRDGESGVPRGKEERRRNSEVTAGSTSRERNQKEELREESPPRDKERDKEKAKERERDRRKEPARDVAGGGERERAKNRPRPGRDRDAERERERKVEAGKEKERGKGRERERRRARDGEHARDPDREKSREHDRPEKSSSTGEASKKLSDGSFKDSKAETETETSARASGSVTAKTSKRRSRNSVEDADSAGLWRDSAEPEPAVKQKGDSPSDAEGEVGPSGQDKCEALEDSQPPSELPAAVRRTPRPGSARPAPPRVRRQESTEALLTDRTGSGKAVAHVIVDSQNSDTEGDDEFVVEAAPQLPETAELELVQAVEIEGDEKHGGLVKKILETKKDYEKSQLSPKPGEKERVLVFESAWKKEKDLASKEIEKLRVSIQTLCRSALPLGNIMDYIQEDVDAMQSELQLWHSENRQHAEALHKEQSITDCAVEPLKAELAELEQLVRDQQDKIRAVKASILRNEEKIRKMVHSINLSSRR</sequence>
<evidence type="ECO:0000256" key="8">
    <source>
        <dbReference type="ARBA" id="ARBA00043971"/>
    </source>
</evidence>
<organism evidence="16 17">
    <name type="scientific">Sus scrofa</name>
    <name type="common">Pig</name>
    <dbReference type="NCBI Taxonomy" id="9823"/>
    <lineage>
        <taxon>Eukaryota</taxon>
        <taxon>Metazoa</taxon>
        <taxon>Chordata</taxon>
        <taxon>Craniata</taxon>
        <taxon>Vertebrata</taxon>
        <taxon>Euteleostomi</taxon>
        <taxon>Mammalia</taxon>
        <taxon>Eutheria</taxon>
        <taxon>Laurasiatheria</taxon>
        <taxon>Artiodactyla</taxon>
        <taxon>Suina</taxon>
        <taxon>Suidae</taxon>
        <taxon>Sus</taxon>
    </lineage>
</organism>
<evidence type="ECO:0000256" key="13">
    <source>
        <dbReference type="SAM" id="MobiDB-lite"/>
    </source>
</evidence>
<dbReference type="GO" id="GO:0048513">
    <property type="term" value="P:animal organ development"/>
    <property type="evidence" value="ECO:0007669"/>
    <property type="project" value="UniProtKB-ARBA"/>
</dbReference>
<keyword evidence="4" id="KW-0970">Cilium biogenesis/degradation</keyword>
<dbReference type="InterPro" id="IPR018799">
    <property type="entry name" value="TRAF3IP1"/>
</dbReference>
<evidence type="ECO:0000259" key="14">
    <source>
        <dbReference type="Pfam" id="PF10243"/>
    </source>
</evidence>
<feature type="domain" description="TRAF3-interacting protein 1 C-terminal" evidence="15">
    <location>
        <begin position="473"/>
        <end position="626"/>
    </location>
</feature>
<feature type="compositionally biased region" description="Basic and acidic residues" evidence="13">
    <location>
        <begin position="148"/>
        <end position="172"/>
    </location>
</feature>
<feature type="compositionally biased region" description="Basic and acidic residues" evidence="13">
    <location>
        <begin position="180"/>
        <end position="290"/>
    </location>
</feature>
<keyword evidence="7" id="KW-0966">Cell projection</keyword>
<dbReference type="GO" id="GO:0001738">
    <property type="term" value="P:morphogenesis of a polarized epithelium"/>
    <property type="evidence" value="ECO:0007669"/>
    <property type="project" value="UniProtKB-ARBA"/>
</dbReference>
<keyword evidence="6" id="KW-0206">Cytoskeleton</keyword>